<accession>A0A1G6SAT0</accession>
<evidence type="ECO:0000256" key="8">
    <source>
        <dbReference type="SAM" id="Coils"/>
    </source>
</evidence>
<proteinExistence type="inferred from homology"/>
<evidence type="ECO:0000313" key="11">
    <source>
        <dbReference type="Proteomes" id="UP000198757"/>
    </source>
</evidence>
<evidence type="ECO:0000259" key="9">
    <source>
        <dbReference type="PROSITE" id="PS00651"/>
    </source>
</evidence>
<dbReference type="InterPro" id="IPR036935">
    <property type="entry name" value="Ribosomal_bL9_N_sf"/>
</dbReference>
<evidence type="ECO:0000256" key="1">
    <source>
        <dbReference type="ARBA" id="ARBA00010605"/>
    </source>
</evidence>
<keyword evidence="8" id="KW-0175">Coiled coil</keyword>
<gene>
    <name evidence="7" type="primary">rplI</name>
    <name evidence="10" type="ORF">SAMN04487894_106138</name>
</gene>
<organism evidence="10 11">
    <name type="scientific">Niabella drilacis (strain DSM 25811 / CCM 8410 / CCUG 62505 / LMG 26954 / E90)</name>
    <dbReference type="NCBI Taxonomy" id="1285928"/>
    <lineage>
        <taxon>Bacteria</taxon>
        <taxon>Pseudomonadati</taxon>
        <taxon>Bacteroidota</taxon>
        <taxon>Chitinophagia</taxon>
        <taxon>Chitinophagales</taxon>
        <taxon>Chitinophagaceae</taxon>
        <taxon>Niabella</taxon>
    </lineage>
</organism>
<evidence type="ECO:0000256" key="7">
    <source>
        <dbReference type="HAMAP-Rule" id="MF_00503"/>
    </source>
</evidence>
<dbReference type="PANTHER" id="PTHR21368">
    <property type="entry name" value="50S RIBOSOMAL PROTEIN L9"/>
    <property type="match status" value="1"/>
</dbReference>
<dbReference type="InterPro" id="IPR009027">
    <property type="entry name" value="Ribosomal_bL9/RNase_H1_N"/>
</dbReference>
<dbReference type="AlphaFoldDB" id="A0A1G6SAT0"/>
<dbReference type="Pfam" id="PF01281">
    <property type="entry name" value="Ribosomal_L9_N"/>
    <property type="match status" value="1"/>
</dbReference>
<dbReference type="GO" id="GO:0005840">
    <property type="term" value="C:ribosome"/>
    <property type="evidence" value="ECO:0007669"/>
    <property type="project" value="UniProtKB-KW"/>
</dbReference>
<dbReference type="GO" id="GO:0019843">
    <property type="term" value="F:rRNA binding"/>
    <property type="evidence" value="ECO:0007669"/>
    <property type="project" value="UniProtKB-UniRule"/>
</dbReference>
<dbReference type="SUPFAM" id="SSF55653">
    <property type="entry name" value="Ribosomal protein L9 C-domain"/>
    <property type="match status" value="1"/>
</dbReference>
<reference evidence="11" key="1">
    <citation type="submission" date="2016-10" db="EMBL/GenBank/DDBJ databases">
        <authorList>
            <person name="Varghese N."/>
            <person name="Submissions S."/>
        </authorList>
    </citation>
    <scope>NUCLEOTIDE SEQUENCE [LARGE SCALE GENOMIC DNA]</scope>
    <source>
        <strain evidence="11">DSM 25811 / CCM 8410 / LMG 26954 / E90</strain>
    </source>
</reference>
<dbReference type="STRING" id="1285928.SAMN04487894_106138"/>
<evidence type="ECO:0000256" key="3">
    <source>
        <dbReference type="ARBA" id="ARBA00022884"/>
    </source>
</evidence>
<dbReference type="PROSITE" id="PS00651">
    <property type="entry name" value="RIBOSOMAL_L9"/>
    <property type="match status" value="1"/>
</dbReference>
<keyword evidence="3 7" id="KW-0694">RNA-binding</keyword>
<dbReference type="Gene3D" id="3.40.5.10">
    <property type="entry name" value="Ribosomal protein L9, N-terminal domain"/>
    <property type="match status" value="1"/>
</dbReference>
<dbReference type="NCBIfam" id="TIGR00158">
    <property type="entry name" value="L9"/>
    <property type="match status" value="1"/>
</dbReference>
<dbReference type="InterPro" id="IPR000244">
    <property type="entry name" value="Ribosomal_bL9"/>
</dbReference>
<protein>
    <recommendedName>
        <fullName evidence="6 7">Large ribosomal subunit protein bL9</fullName>
    </recommendedName>
</protein>
<feature type="coiled-coil region" evidence="8">
    <location>
        <begin position="43"/>
        <end position="70"/>
    </location>
</feature>
<evidence type="ECO:0000256" key="4">
    <source>
        <dbReference type="ARBA" id="ARBA00022980"/>
    </source>
</evidence>
<dbReference type="InterPro" id="IPR020070">
    <property type="entry name" value="Ribosomal_bL9_N"/>
</dbReference>
<keyword evidence="2 7" id="KW-0699">rRNA-binding</keyword>
<dbReference type="InterPro" id="IPR020594">
    <property type="entry name" value="Ribosomal_bL9_bac/chp"/>
</dbReference>
<sequence length="154" mass="17070">MQANNIMEIILIQDVDNLGAANEVVSVKNGYARNYLIPRKLAVENNNSNKKQLEERLKQARKKEEAMLAEINSVIAKLNAAPLKLGAKTGTSGKIFGSVTNLQLSRAIREQKGYEIDRKKIHITEDIKELGTYKATIDFGGGHSTEVEFEVVAE</sequence>
<dbReference type="Proteomes" id="UP000198757">
    <property type="component" value="Unassembled WGS sequence"/>
</dbReference>
<dbReference type="Gene3D" id="3.10.430.100">
    <property type="entry name" value="Ribosomal protein L9, C-terminal domain"/>
    <property type="match status" value="1"/>
</dbReference>
<evidence type="ECO:0000256" key="2">
    <source>
        <dbReference type="ARBA" id="ARBA00022730"/>
    </source>
</evidence>
<keyword evidence="4 7" id="KW-0689">Ribosomal protein</keyword>
<dbReference type="InterPro" id="IPR020069">
    <property type="entry name" value="Ribosomal_bL9_C"/>
</dbReference>
<dbReference type="GO" id="GO:0006412">
    <property type="term" value="P:translation"/>
    <property type="evidence" value="ECO:0007669"/>
    <property type="project" value="UniProtKB-UniRule"/>
</dbReference>
<comment type="function">
    <text evidence="7">Binds to the 23S rRNA.</text>
</comment>
<name>A0A1G6SAT0_NIADE</name>
<dbReference type="Pfam" id="PF03948">
    <property type="entry name" value="Ribosomal_L9_C"/>
    <property type="match status" value="1"/>
</dbReference>
<evidence type="ECO:0000256" key="6">
    <source>
        <dbReference type="ARBA" id="ARBA00035292"/>
    </source>
</evidence>
<keyword evidence="5 7" id="KW-0687">Ribonucleoprotein</keyword>
<evidence type="ECO:0000256" key="5">
    <source>
        <dbReference type="ARBA" id="ARBA00023274"/>
    </source>
</evidence>
<dbReference type="GO" id="GO:1990904">
    <property type="term" value="C:ribonucleoprotein complex"/>
    <property type="evidence" value="ECO:0007669"/>
    <property type="project" value="UniProtKB-KW"/>
</dbReference>
<dbReference type="InterPro" id="IPR036791">
    <property type="entry name" value="Ribosomal_bL9_C_sf"/>
</dbReference>
<dbReference type="SUPFAM" id="SSF55658">
    <property type="entry name" value="L9 N-domain-like"/>
    <property type="match status" value="1"/>
</dbReference>
<comment type="similarity">
    <text evidence="1 7">Belongs to the bacterial ribosomal protein bL9 family.</text>
</comment>
<dbReference type="HAMAP" id="MF_00503">
    <property type="entry name" value="Ribosomal_bL9"/>
    <property type="match status" value="1"/>
</dbReference>
<feature type="domain" description="Ribosomal protein L9" evidence="9">
    <location>
        <begin position="19"/>
        <end position="46"/>
    </location>
</feature>
<keyword evidence="11" id="KW-1185">Reference proteome</keyword>
<evidence type="ECO:0000313" key="10">
    <source>
        <dbReference type="EMBL" id="SDD13237.1"/>
    </source>
</evidence>
<dbReference type="EMBL" id="FMZO01000006">
    <property type="protein sequence ID" value="SDD13237.1"/>
    <property type="molecule type" value="Genomic_DNA"/>
</dbReference>
<dbReference type="GO" id="GO:0003735">
    <property type="term" value="F:structural constituent of ribosome"/>
    <property type="evidence" value="ECO:0007669"/>
    <property type="project" value="InterPro"/>
</dbReference>